<dbReference type="Pfam" id="PF01764">
    <property type="entry name" value="Lipase_3"/>
    <property type="match status" value="1"/>
</dbReference>
<protein>
    <submittedName>
        <fullName evidence="2">Alpha/beta-hydrolase</fullName>
    </submittedName>
</protein>
<dbReference type="CDD" id="cd00519">
    <property type="entry name" value="Lipase_3"/>
    <property type="match status" value="1"/>
</dbReference>
<dbReference type="OrthoDB" id="438440at2759"/>
<gene>
    <name evidence="2" type="ORF">EV356DRAFT_242019</name>
</gene>
<dbReference type="PANTHER" id="PTHR46023:SF6">
    <property type="entry name" value="LIPASE CLASS 3 FAMILY PROTEIN"/>
    <property type="match status" value="1"/>
</dbReference>
<dbReference type="AlphaFoldDB" id="A0A6A6H3L3"/>
<organism evidence="2 3">
    <name type="scientific">Viridothelium virens</name>
    <name type="common">Speckled blister lichen</name>
    <name type="synonym">Trypethelium virens</name>
    <dbReference type="NCBI Taxonomy" id="1048519"/>
    <lineage>
        <taxon>Eukaryota</taxon>
        <taxon>Fungi</taxon>
        <taxon>Dikarya</taxon>
        <taxon>Ascomycota</taxon>
        <taxon>Pezizomycotina</taxon>
        <taxon>Dothideomycetes</taxon>
        <taxon>Dothideomycetes incertae sedis</taxon>
        <taxon>Trypetheliales</taxon>
        <taxon>Trypetheliaceae</taxon>
        <taxon>Viridothelium</taxon>
    </lineage>
</organism>
<dbReference type="InterPro" id="IPR002921">
    <property type="entry name" value="Fungal_lipase-type"/>
</dbReference>
<dbReference type="Proteomes" id="UP000800092">
    <property type="component" value="Unassembled WGS sequence"/>
</dbReference>
<dbReference type="Gene3D" id="3.40.50.1820">
    <property type="entry name" value="alpha/beta hydrolase"/>
    <property type="match status" value="1"/>
</dbReference>
<dbReference type="EMBL" id="ML991813">
    <property type="protein sequence ID" value="KAF2232684.1"/>
    <property type="molecule type" value="Genomic_DNA"/>
</dbReference>
<dbReference type="SUPFAM" id="SSF53474">
    <property type="entry name" value="alpha/beta-Hydrolases"/>
    <property type="match status" value="1"/>
</dbReference>
<evidence type="ECO:0000259" key="1">
    <source>
        <dbReference type="Pfam" id="PF01764"/>
    </source>
</evidence>
<evidence type="ECO:0000313" key="3">
    <source>
        <dbReference type="Proteomes" id="UP000800092"/>
    </source>
</evidence>
<proteinExistence type="predicted"/>
<keyword evidence="2" id="KW-0378">Hydrolase</keyword>
<dbReference type="InterPro" id="IPR029058">
    <property type="entry name" value="AB_hydrolase_fold"/>
</dbReference>
<dbReference type="PANTHER" id="PTHR46023">
    <property type="entry name" value="LIPASE CLASS 3 PROTEIN-LIKE"/>
    <property type="match status" value="1"/>
</dbReference>
<sequence>MNRGAALCDRISSRLNEVITSMDGQVFRGDEREMYILHSAPPGAQVVTRSLSEPAVPNLKYSSNYFAKVWQYANSRLPPHLPPLKVYMPTYPLLCLAAQYSEKVYARPTRAEQETHIAADWRRGTKAMVLKSVAVDDLNTIVFAIRGSQTFMDWAVNFRPAPASPKGFLDDPGNLCHSGFLSVARHMIAPVSTRLRTLIEENPSRRTYSLLICGHSAGGAVAALLFCHMLSSIPPKELVEPELVELAPFFHRIHCVTFGAPPVSLLPLQKPRGDRWKKSLFFSFINEGDPVVRADKQVVASLLKLYATPAPNEVMYEAPSAVSLQTLAQKRKPLANVKALGGIGKGKAVAQRMPTWNVPPSTLSNAGRLVLLRTEVKANGEEKVQACVTNDEQLRGAVFGDPICHSMTLYAKRIETLATQAVTMTME</sequence>
<keyword evidence="3" id="KW-1185">Reference proteome</keyword>
<dbReference type="GO" id="GO:0016787">
    <property type="term" value="F:hydrolase activity"/>
    <property type="evidence" value="ECO:0007669"/>
    <property type="project" value="UniProtKB-KW"/>
</dbReference>
<dbReference type="GO" id="GO:0006629">
    <property type="term" value="P:lipid metabolic process"/>
    <property type="evidence" value="ECO:0007669"/>
    <property type="project" value="InterPro"/>
</dbReference>
<name>A0A6A6H3L3_VIRVR</name>
<feature type="domain" description="Fungal lipase-type" evidence="1">
    <location>
        <begin position="142"/>
        <end position="294"/>
    </location>
</feature>
<accession>A0A6A6H3L3</accession>
<reference evidence="2" key="1">
    <citation type="journal article" date="2020" name="Stud. Mycol.">
        <title>101 Dothideomycetes genomes: a test case for predicting lifestyles and emergence of pathogens.</title>
        <authorList>
            <person name="Haridas S."/>
            <person name="Albert R."/>
            <person name="Binder M."/>
            <person name="Bloem J."/>
            <person name="Labutti K."/>
            <person name="Salamov A."/>
            <person name="Andreopoulos B."/>
            <person name="Baker S."/>
            <person name="Barry K."/>
            <person name="Bills G."/>
            <person name="Bluhm B."/>
            <person name="Cannon C."/>
            <person name="Castanera R."/>
            <person name="Culley D."/>
            <person name="Daum C."/>
            <person name="Ezra D."/>
            <person name="Gonzalez J."/>
            <person name="Henrissat B."/>
            <person name="Kuo A."/>
            <person name="Liang C."/>
            <person name="Lipzen A."/>
            <person name="Lutzoni F."/>
            <person name="Magnuson J."/>
            <person name="Mondo S."/>
            <person name="Nolan M."/>
            <person name="Ohm R."/>
            <person name="Pangilinan J."/>
            <person name="Park H.-J."/>
            <person name="Ramirez L."/>
            <person name="Alfaro M."/>
            <person name="Sun H."/>
            <person name="Tritt A."/>
            <person name="Yoshinaga Y."/>
            <person name="Zwiers L.-H."/>
            <person name="Turgeon B."/>
            <person name="Goodwin S."/>
            <person name="Spatafora J."/>
            <person name="Crous P."/>
            <person name="Grigoriev I."/>
        </authorList>
    </citation>
    <scope>NUCLEOTIDE SEQUENCE</scope>
    <source>
        <strain evidence="2">Tuck. ex Michener</strain>
    </source>
</reference>
<evidence type="ECO:0000313" key="2">
    <source>
        <dbReference type="EMBL" id="KAF2232684.1"/>
    </source>
</evidence>